<evidence type="ECO:0000313" key="6">
    <source>
        <dbReference type="Proteomes" id="UP000192534"/>
    </source>
</evidence>
<dbReference type="PROSITE" id="PS00041">
    <property type="entry name" value="HTH_ARAC_FAMILY_1"/>
    <property type="match status" value="1"/>
</dbReference>
<keyword evidence="6" id="KW-1185">Reference proteome</keyword>
<dbReference type="SMART" id="SM00342">
    <property type="entry name" value="HTH_ARAC"/>
    <property type="match status" value="1"/>
</dbReference>
<dbReference type="SUPFAM" id="SSF52317">
    <property type="entry name" value="Class I glutamine amidotransferase-like"/>
    <property type="match status" value="1"/>
</dbReference>
<dbReference type="GO" id="GO:0043565">
    <property type="term" value="F:sequence-specific DNA binding"/>
    <property type="evidence" value="ECO:0007669"/>
    <property type="project" value="InterPro"/>
</dbReference>
<evidence type="ECO:0000259" key="4">
    <source>
        <dbReference type="PROSITE" id="PS01124"/>
    </source>
</evidence>
<keyword evidence="2" id="KW-0238">DNA-binding</keyword>
<dbReference type="Pfam" id="PF01965">
    <property type="entry name" value="DJ-1_PfpI"/>
    <property type="match status" value="1"/>
</dbReference>
<dbReference type="PANTHER" id="PTHR43130">
    <property type="entry name" value="ARAC-FAMILY TRANSCRIPTIONAL REGULATOR"/>
    <property type="match status" value="1"/>
</dbReference>
<dbReference type="InterPro" id="IPR052158">
    <property type="entry name" value="INH-QAR"/>
</dbReference>
<gene>
    <name evidence="5" type="ORF">BST42_14055</name>
</gene>
<evidence type="ECO:0000256" key="3">
    <source>
        <dbReference type="ARBA" id="ARBA00023163"/>
    </source>
</evidence>
<dbReference type="InterPro" id="IPR018062">
    <property type="entry name" value="HTH_AraC-typ_CS"/>
</dbReference>
<feature type="domain" description="HTH araC/xylS-type" evidence="4">
    <location>
        <begin position="215"/>
        <end position="313"/>
    </location>
</feature>
<evidence type="ECO:0000256" key="1">
    <source>
        <dbReference type="ARBA" id="ARBA00023015"/>
    </source>
</evidence>
<dbReference type="EMBL" id="MVIH01000005">
    <property type="protein sequence ID" value="ORB53120.1"/>
    <property type="molecule type" value="Genomic_DNA"/>
</dbReference>
<dbReference type="PROSITE" id="PS01124">
    <property type="entry name" value="HTH_ARAC_FAMILY_2"/>
    <property type="match status" value="1"/>
</dbReference>
<sequence length="317" mass="34667">MIVGVFGCEQVLGFELMIPGQVFGMANLALTEIAEPGRYDVRCCAAGTITTTQEWGPIEIRAPFGLDELAAADVVIVPGKQDFLSPPDQYVIDILRAAYDGGARIGSICVGAFTLAAAGLLDGRTVTTHWQWADALARRYPEVEVDAGAMFIDDGQILTSAGVAAGLDLCLHLIRQDAGAELADRTARRLVLSSWRDGGQAPYIETSRPEDDSLQAIVTWMEENALEPLDLDTIARHASMSVRSLNRHFRARLGTTPLQLLLQTRINLARRLLESTDLPMNRIAEQSGFASHTSLRYHFVRSVGVAPHKYRTSYART</sequence>
<accession>A0A1X0IWW5</accession>
<dbReference type="PANTHER" id="PTHR43130:SF3">
    <property type="entry name" value="HTH-TYPE TRANSCRIPTIONAL REGULATOR RV1931C"/>
    <property type="match status" value="1"/>
</dbReference>
<dbReference type="Gene3D" id="3.40.50.880">
    <property type="match status" value="1"/>
</dbReference>
<proteinExistence type="predicted"/>
<dbReference type="InterPro" id="IPR018060">
    <property type="entry name" value="HTH_AraC"/>
</dbReference>
<evidence type="ECO:0000256" key="2">
    <source>
        <dbReference type="ARBA" id="ARBA00023125"/>
    </source>
</evidence>
<dbReference type="GO" id="GO:0003700">
    <property type="term" value="F:DNA-binding transcription factor activity"/>
    <property type="evidence" value="ECO:0007669"/>
    <property type="project" value="InterPro"/>
</dbReference>
<dbReference type="InterPro" id="IPR002818">
    <property type="entry name" value="DJ-1/PfpI"/>
</dbReference>
<organism evidence="5 6">
    <name type="scientific">Mycolicibacterium rhodesiae</name>
    <name type="common">Mycobacterium rhodesiae</name>
    <dbReference type="NCBI Taxonomy" id="36814"/>
    <lineage>
        <taxon>Bacteria</taxon>
        <taxon>Bacillati</taxon>
        <taxon>Actinomycetota</taxon>
        <taxon>Actinomycetes</taxon>
        <taxon>Mycobacteriales</taxon>
        <taxon>Mycobacteriaceae</taxon>
        <taxon>Mycolicibacterium</taxon>
    </lineage>
</organism>
<reference evidence="5 6" key="1">
    <citation type="submission" date="2016-12" db="EMBL/GenBank/DDBJ databases">
        <title>The new phylogeny of genus Mycobacterium.</title>
        <authorList>
            <person name="Tortoli E."/>
            <person name="Trovato A."/>
            <person name="Cirillo D.M."/>
        </authorList>
    </citation>
    <scope>NUCLEOTIDE SEQUENCE [LARGE SCALE GENOMIC DNA]</scope>
    <source>
        <strain evidence="5 6">DSM 44223</strain>
    </source>
</reference>
<dbReference type="SUPFAM" id="SSF46689">
    <property type="entry name" value="Homeodomain-like"/>
    <property type="match status" value="2"/>
</dbReference>
<evidence type="ECO:0000313" key="5">
    <source>
        <dbReference type="EMBL" id="ORB53120.1"/>
    </source>
</evidence>
<dbReference type="InterPro" id="IPR029062">
    <property type="entry name" value="Class_I_gatase-like"/>
</dbReference>
<dbReference type="Pfam" id="PF12833">
    <property type="entry name" value="HTH_18"/>
    <property type="match status" value="1"/>
</dbReference>
<dbReference type="OrthoDB" id="3992151at2"/>
<dbReference type="CDD" id="cd03137">
    <property type="entry name" value="GATase1_AraC_1"/>
    <property type="match status" value="1"/>
</dbReference>
<comment type="caution">
    <text evidence="5">The sequence shown here is derived from an EMBL/GenBank/DDBJ whole genome shotgun (WGS) entry which is preliminary data.</text>
</comment>
<dbReference type="Gene3D" id="1.10.10.60">
    <property type="entry name" value="Homeodomain-like"/>
    <property type="match status" value="1"/>
</dbReference>
<keyword evidence="1" id="KW-0805">Transcription regulation</keyword>
<dbReference type="AlphaFoldDB" id="A0A1X0IWW5"/>
<protein>
    <recommendedName>
        <fullName evidence="4">HTH araC/xylS-type domain-containing protein</fullName>
    </recommendedName>
</protein>
<dbReference type="Proteomes" id="UP000192534">
    <property type="component" value="Unassembled WGS sequence"/>
</dbReference>
<name>A0A1X0IWW5_MYCRH</name>
<dbReference type="InterPro" id="IPR009057">
    <property type="entry name" value="Homeodomain-like_sf"/>
</dbReference>
<dbReference type="RefSeq" id="WP_083119444.1">
    <property type="nucleotide sequence ID" value="NZ_JACKUO010000011.1"/>
</dbReference>
<keyword evidence="3" id="KW-0804">Transcription</keyword>